<dbReference type="PANTHER" id="PTHR43094">
    <property type="entry name" value="AMINOTRANSFERASE"/>
    <property type="match status" value="1"/>
</dbReference>
<evidence type="ECO:0000256" key="4">
    <source>
        <dbReference type="RuleBase" id="RU003560"/>
    </source>
</evidence>
<evidence type="ECO:0000256" key="2">
    <source>
        <dbReference type="ARBA" id="ARBA00008954"/>
    </source>
</evidence>
<sequence length="469" mass="50679">MGQLFSSPRPAPLPPKSEEAGSSSGTLPQDVSPPTAATPDSLSILTKAKGHYWYPNDGPRILDACGGAGVACIGHGRDEVVKAAAAQMKACSYTSYAHFKTTAVQELSDWLIESTGGAMQKVYLMNSGSEAVEAAIKLSREYFIWTGEPQRVNFISRSESYHGTTLGSLSASGHHTRRLPFGPLLPSTFHKIPACNPYRQESPSPEAFLAARLAELESMFQRLGPHTVAGVILEPIVGAALGCVPPTPGYLPAIASLVRHHGALLILDEVMCGMGRTGTLHAWQSLSVVPDLQTIAKGFAGGYQPASALLVGSRVATAMREDDKTFTHGHTYQNHPVVAAAAMRVQRVIEREGLLGNVRRQGVILKKLLRERLGKHPNVGDIRGKGLFWGVEFVRDRKTKEPFDAREEVAMRVWRAARGRRVLVYASQGCAGEGRGDHIMVMPAYDVSSREVGKMVERIAAAVEDVFPI</sequence>
<proteinExistence type="inferred from homology"/>
<keyword evidence="6" id="KW-0808">Transferase</keyword>
<organism evidence="6 7">
    <name type="scientific">Cercophora newfieldiana</name>
    <dbReference type="NCBI Taxonomy" id="92897"/>
    <lineage>
        <taxon>Eukaryota</taxon>
        <taxon>Fungi</taxon>
        <taxon>Dikarya</taxon>
        <taxon>Ascomycota</taxon>
        <taxon>Pezizomycotina</taxon>
        <taxon>Sordariomycetes</taxon>
        <taxon>Sordariomycetidae</taxon>
        <taxon>Sordariales</taxon>
        <taxon>Lasiosphaeriaceae</taxon>
        <taxon>Cercophora</taxon>
    </lineage>
</organism>
<dbReference type="InterPro" id="IPR015424">
    <property type="entry name" value="PyrdxlP-dep_Trfase"/>
</dbReference>
<dbReference type="GO" id="GO:0008483">
    <property type="term" value="F:transaminase activity"/>
    <property type="evidence" value="ECO:0007669"/>
    <property type="project" value="InterPro"/>
</dbReference>
<dbReference type="InterPro" id="IPR015421">
    <property type="entry name" value="PyrdxlP-dep_Trfase_major"/>
</dbReference>
<protein>
    <submittedName>
        <fullName evidence="6">Pyridoxal phosphate-dependent transferase</fullName>
    </submittedName>
</protein>
<evidence type="ECO:0000256" key="1">
    <source>
        <dbReference type="ARBA" id="ARBA00001933"/>
    </source>
</evidence>
<accession>A0AA39Y5W6</accession>
<dbReference type="GO" id="GO:0030170">
    <property type="term" value="F:pyridoxal phosphate binding"/>
    <property type="evidence" value="ECO:0007669"/>
    <property type="project" value="InterPro"/>
</dbReference>
<dbReference type="Proteomes" id="UP001174936">
    <property type="component" value="Unassembled WGS sequence"/>
</dbReference>
<feature type="compositionally biased region" description="Polar residues" evidence="5">
    <location>
        <begin position="20"/>
        <end position="29"/>
    </location>
</feature>
<dbReference type="InterPro" id="IPR015422">
    <property type="entry name" value="PyrdxlP-dep_Trfase_small"/>
</dbReference>
<evidence type="ECO:0000313" key="6">
    <source>
        <dbReference type="EMBL" id="KAK0646518.1"/>
    </source>
</evidence>
<dbReference type="Gene3D" id="3.90.1150.10">
    <property type="entry name" value="Aspartate Aminotransferase, domain 1"/>
    <property type="match status" value="1"/>
</dbReference>
<dbReference type="SUPFAM" id="SSF53383">
    <property type="entry name" value="PLP-dependent transferases"/>
    <property type="match status" value="1"/>
</dbReference>
<dbReference type="Pfam" id="PF00202">
    <property type="entry name" value="Aminotran_3"/>
    <property type="match status" value="1"/>
</dbReference>
<dbReference type="InterPro" id="IPR005814">
    <property type="entry name" value="Aminotrans_3"/>
</dbReference>
<evidence type="ECO:0000313" key="7">
    <source>
        <dbReference type="Proteomes" id="UP001174936"/>
    </source>
</evidence>
<keyword evidence="3 4" id="KW-0663">Pyridoxal phosphate</keyword>
<feature type="region of interest" description="Disordered" evidence="5">
    <location>
        <begin position="1"/>
        <end position="40"/>
    </location>
</feature>
<reference evidence="6" key="1">
    <citation type="submission" date="2023-06" db="EMBL/GenBank/DDBJ databases">
        <title>Genome-scale phylogeny and comparative genomics of the fungal order Sordariales.</title>
        <authorList>
            <consortium name="Lawrence Berkeley National Laboratory"/>
            <person name="Hensen N."/>
            <person name="Bonometti L."/>
            <person name="Westerberg I."/>
            <person name="Brannstrom I.O."/>
            <person name="Guillou S."/>
            <person name="Cros-Aarteil S."/>
            <person name="Calhoun S."/>
            <person name="Haridas S."/>
            <person name="Kuo A."/>
            <person name="Mondo S."/>
            <person name="Pangilinan J."/>
            <person name="Riley R."/>
            <person name="Labutti K."/>
            <person name="Andreopoulos B."/>
            <person name="Lipzen A."/>
            <person name="Chen C."/>
            <person name="Yanf M."/>
            <person name="Daum C."/>
            <person name="Ng V."/>
            <person name="Clum A."/>
            <person name="Steindorff A."/>
            <person name="Ohm R."/>
            <person name="Martin F."/>
            <person name="Silar P."/>
            <person name="Natvig D."/>
            <person name="Lalanne C."/>
            <person name="Gautier V."/>
            <person name="Ament-Velasquez S.L."/>
            <person name="Kruys A."/>
            <person name="Hutchinson M.I."/>
            <person name="Powell A.J."/>
            <person name="Barry K."/>
            <person name="Miller A.N."/>
            <person name="Grigoriev I.V."/>
            <person name="Debuchy R."/>
            <person name="Gladieux P."/>
            <person name="Thoren M.H."/>
            <person name="Johannesson H."/>
        </authorList>
    </citation>
    <scope>NUCLEOTIDE SEQUENCE</scope>
    <source>
        <strain evidence="6">SMH2532-1</strain>
    </source>
</reference>
<dbReference type="AlphaFoldDB" id="A0AA39Y5W6"/>
<keyword evidence="7" id="KW-1185">Reference proteome</keyword>
<comment type="cofactor">
    <cofactor evidence="1">
        <name>pyridoxal 5'-phosphate</name>
        <dbReference type="ChEBI" id="CHEBI:597326"/>
    </cofactor>
</comment>
<dbReference type="Gene3D" id="3.40.640.10">
    <property type="entry name" value="Type I PLP-dependent aspartate aminotransferase-like (Major domain)"/>
    <property type="match status" value="1"/>
</dbReference>
<name>A0AA39Y5W6_9PEZI</name>
<dbReference type="FunFam" id="3.40.640.10:FF:000004">
    <property type="entry name" value="Acetylornithine aminotransferase"/>
    <property type="match status" value="1"/>
</dbReference>
<dbReference type="GO" id="GO:0005829">
    <property type="term" value="C:cytosol"/>
    <property type="evidence" value="ECO:0007669"/>
    <property type="project" value="TreeGrafter"/>
</dbReference>
<dbReference type="PANTHER" id="PTHR43094:SF1">
    <property type="entry name" value="AMINOTRANSFERASE CLASS-III"/>
    <property type="match status" value="1"/>
</dbReference>
<dbReference type="EMBL" id="JAULSV010000004">
    <property type="protein sequence ID" value="KAK0646518.1"/>
    <property type="molecule type" value="Genomic_DNA"/>
</dbReference>
<comment type="caution">
    <text evidence="6">The sequence shown here is derived from an EMBL/GenBank/DDBJ whole genome shotgun (WGS) entry which is preliminary data.</text>
</comment>
<evidence type="ECO:0000256" key="3">
    <source>
        <dbReference type="ARBA" id="ARBA00022898"/>
    </source>
</evidence>
<dbReference type="CDD" id="cd00610">
    <property type="entry name" value="OAT_like"/>
    <property type="match status" value="1"/>
</dbReference>
<evidence type="ECO:0000256" key="5">
    <source>
        <dbReference type="SAM" id="MobiDB-lite"/>
    </source>
</evidence>
<comment type="similarity">
    <text evidence="2 4">Belongs to the class-III pyridoxal-phosphate-dependent aminotransferase family.</text>
</comment>
<gene>
    <name evidence="6" type="ORF">B0T16DRAFT_429358</name>
</gene>